<feature type="compositionally biased region" description="Polar residues" evidence="1">
    <location>
        <begin position="1"/>
        <end position="11"/>
    </location>
</feature>
<proteinExistence type="predicted"/>
<name>E6ZK55_SPORE</name>
<protein>
    <submittedName>
        <fullName evidence="2">Uncharacterized protein</fullName>
    </submittedName>
</protein>
<dbReference type="Proteomes" id="UP000008867">
    <property type="component" value="Chromosome 1"/>
</dbReference>
<reference evidence="2 3" key="1">
    <citation type="journal article" date="2010" name="Science">
        <title>Pathogenicity determinants in smut fungi revealed by genome comparison.</title>
        <authorList>
            <person name="Schirawski J."/>
            <person name="Mannhaupt G."/>
            <person name="Muench K."/>
            <person name="Brefort T."/>
            <person name="Schipper K."/>
            <person name="Doehlemann G."/>
            <person name="Di Stasio M."/>
            <person name="Roessel N."/>
            <person name="Mendoza-Mendoza A."/>
            <person name="Pester D."/>
            <person name="Mueller O."/>
            <person name="Winterberg B."/>
            <person name="Meyer E."/>
            <person name="Ghareeb H."/>
            <person name="Wollenberg T."/>
            <person name="Muensterkoetter M."/>
            <person name="Wong P."/>
            <person name="Walter M."/>
            <person name="Stukenbrock E."/>
            <person name="Gueldener U."/>
            <person name="Kahmann R."/>
        </authorList>
    </citation>
    <scope>NUCLEOTIDE SEQUENCE [LARGE SCALE GENOMIC DNA]</scope>
    <source>
        <strain evidence="3">SRZ2</strain>
    </source>
</reference>
<evidence type="ECO:0000313" key="2">
    <source>
        <dbReference type="EMBL" id="CBQ67708.1"/>
    </source>
</evidence>
<dbReference type="HOGENOM" id="CLU_1644816_0_0_1"/>
<dbReference type="EMBL" id="FQ311430">
    <property type="protein sequence ID" value="CBQ67708.1"/>
    <property type="molecule type" value="Genomic_DNA"/>
</dbReference>
<feature type="region of interest" description="Disordered" evidence="1">
    <location>
        <begin position="1"/>
        <end position="25"/>
    </location>
</feature>
<sequence length="161" mass="18019">MSTSPRPTAQEHSPAAEATQEQKSPEATFTSVAFSALQSIPSDLITFVDNAMKEALEAFFKPVDTGCGFIVTGYMGAWAGASWLAFCRPMSIARKFVWWHRNSSTLERYLYWSTAALPGMLHIQSGLRSQLEIKDAHKIWDEFVQFKQDKEVARAQEAVTP</sequence>
<gene>
    <name evidence="2" type="ORF">sr11658</name>
</gene>
<accession>E6ZK55</accession>
<dbReference type="VEuPathDB" id="FungiDB:sr11658"/>
<keyword evidence="3" id="KW-1185">Reference proteome</keyword>
<dbReference type="AlphaFoldDB" id="E6ZK55"/>
<evidence type="ECO:0000256" key="1">
    <source>
        <dbReference type="SAM" id="MobiDB-lite"/>
    </source>
</evidence>
<evidence type="ECO:0000313" key="3">
    <source>
        <dbReference type="Proteomes" id="UP000008867"/>
    </source>
</evidence>
<organism evidence="2 3">
    <name type="scientific">Sporisorium reilianum (strain SRZ2)</name>
    <name type="common">Maize head smut fungus</name>
    <dbReference type="NCBI Taxonomy" id="999809"/>
    <lineage>
        <taxon>Eukaryota</taxon>
        <taxon>Fungi</taxon>
        <taxon>Dikarya</taxon>
        <taxon>Basidiomycota</taxon>
        <taxon>Ustilaginomycotina</taxon>
        <taxon>Ustilaginomycetes</taxon>
        <taxon>Ustilaginales</taxon>
        <taxon>Ustilaginaceae</taxon>
        <taxon>Sporisorium</taxon>
    </lineage>
</organism>